<evidence type="ECO:0000313" key="2">
    <source>
        <dbReference type="EMBL" id="QKD81833.1"/>
    </source>
</evidence>
<dbReference type="PANTHER" id="PTHR46438">
    <property type="entry name" value="ALPHA/BETA-HYDROLASES SUPERFAMILY PROTEIN"/>
    <property type="match status" value="1"/>
</dbReference>
<dbReference type="Gene3D" id="3.40.50.1820">
    <property type="entry name" value="alpha/beta hydrolase"/>
    <property type="match status" value="1"/>
</dbReference>
<dbReference type="InterPro" id="IPR000073">
    <property type="entry name" value="AB_hydrolase_1"/>
</dbReference>
<accession>A0A6M8BF98</accession>
<evidence type="ECO:0000259" key="1">
    <source>
        <dbReference type="Pfam" id="PF12697"/>
    </source>
</evidence>
<reference evidence="2 3" key="1">
    <citation type="submission" date="2020-05" db="EMBL/GenBank/DDBJ databases">
        <title>Complete genome sequence of of a novel Thermoleptolyngbya strain isolated from hot springs of Ganzi, Sichuan China.</title>
        <authorList>
            <person name="Tang J."/>
            <person name="Daroch M."/>
            <person name="Li L."/>
            <person name="Waleron K."/>
            <person name="Waleron M."/>
            <person name="Waleron M."/>
        </authorList>
    </citation>
    <scope>NUCLEOTIDE SEQUENCE [LARGE SCALE GENOMIC DNA]</scope>
    <source>
        <strain evidence="2 3">PKUAC-SCTA183</strain>
    </source>
</reference>
<sequence length="343" mass="37107">MSALSPRLPWHTQLGSQRDWAWRGWQIRYTYLRAQTPAPDAVPIVFLHGFGAALTQWRLNLEPLSQHHTVYALDLLGFGASEKGAANYKVDLWMAQVRDFCREIVGRPVVLVGHSLGALVALAIAATDPALVQGLILLTLPASRQELLPGKLQSFVGEIESFFSSPLLLKPLFSVIRRPGVIRSVLRAVYANPETITDELVQSFTIPAGDRGAAKVLCRLVQARTQTDFSPSTQSLLQAVDLPILLLWGEKDRVIPLVWGRQLPAMNPKLKLIELPGAGHCPYDECADRVNREILAWVDHCVSKVNAGVANAGMANAGGVNAGMANAGAVNAGGTNQPPSPKA</sequence>
<dbReference type="AlphaFoldDB" id="A0A6M8BF98"/>
<name>A0A6M8BF98_9CYAN</name>
<dbReference type="GO" id="GO:0016787">
    <property type="term" value="F:hydrolase activity"/>
    <property type="evidence" value="ECO:0007669"/>
    <property type="project" value="UniProtKB-KW"/>
</dbReference>
<gene>
    <name evidence="2" type="ORF">HPC62_06145</name>
</gene>
<dbReference type="Proteomes" id="UP000505210">
    <property type="component" value="Chromosome"/>
</dbReference>
<dbReference type="RefSeq" id="WP_172354221.1">
    <property type="nucleotide sequence ID" value="NZ_CP053661.1"/>
</dbReference>
<protein>
    <submittedName>
        <fullName evidence="2">Alpha/beta fold hydrolase</fullName>
    </submittedName>
</protein>
<dbReference type="PANTHER" id="PTHR46438:SF2">
    <property type="entry name" value="ALPHA_BETA-HYDROLASES SUPERFAMILY PROTEIN"/>
    <property type="match status" value="1"/>
</dbReference>
<dbReference type="Pfam" id="PF12697">
    <property type="entry name" value="Abhydrolase_6"/>
    <property type="match status" value="1"/>
</dbReference>
<organism evidence="2 3">
    <name type="scientific">Thermoleptolyngbya sichuanensis A183</name>
    <dbReference type="NCBI Taxonomy" id="2737172"/>
    <lineage>
        <taxon>Bacteria</taxon>
        <taxon>Bacillati</taxon>
        <taxon>Cyanobacteriota</taxon>
        <taxon>Cyanophyceae</taxon>
        <taxon>Oculatellales</taxon>
        <taxon>Oculatellaceae</taxon>
        <taxon>Thermoleptolyngbya</taxon>
        <taxon>Thermoleptolyngbya sichuanensis</taxon>
    </lineage>
</organism>
<feature type="domain" description="AB hydrolase-1" evidence="1">
    <location>
        <begin position="44"/>
        <end position="292"/>
    </location>
</feature>
<dbReference type="KEGG" id="theu:HPC62_06145"/>
<dbReference type="PRINTS" id="PR00111">
    <property type="entry name" value="ABHYDROLASE"/>
</dbReference>
<evidence type="ECO:0000313" key="3">
    <source>
        <dbReference type="Proteomes" id="UP000505210"/>
    </source>
</evidence>
<dbReference type="SUPFAM" id="SSF53474">
    <property type="entry name" value="alpha/beta-Hydrolases"/>
    <property type="match status" value="1"/>
</dbReference>
<keyword evidence="3" id="KW-1185">Reference proteome</keyword>
<dbReference type="InterPro" id="IPR029058">
    <property type="entry name" value="AB_hydrolase_fold"/>
</dbReference>
<dbReference type="EMBL" id="CP053661">
    <property type="protein sequence ID" value="QKD81833.1"/>
    <property type="molecule type" value="Genomic_DNA"/>
</dbReference>
<proteinExistence type="predicted"/>
<keyword evidence="2" id="KW-0378">Hydrolase</keyword>